<dbReference type="RefSeq" id="WP_013334795.1">
    <property type="nucleotide sequence ID" value="NC_014534.1"/>
</dbReference>
<proteinExistence type="predicted"/>
<accession>E0UM66</accession>
<sequence>MELAGAGGRWKTIDERKDAAVIQQVSDISCGAACGEMLLLDRGVIISQVLLASLTGIPSDVASLARALNNVDSEKSRSWAGGELIIPGATPTQLIQVLNTTGSWTAVLWEAGAKIGHFVIVDGLDDENNVKIRDPQGEGTKYKMELGEFLKHWNRQGVYLRKS</sequence>
<dbReference type="AlphaFoldDB" id="E0UM66"/>
<dbReference type="EMBL" id="CP002200">
    <property type="protein sequence ID" value="ADN18046.1"/>
    <property type="molecule type" value="Genomic_DNA"/>
</dbReference>
<name>E0UM66_GLOV7</name>
<dbReference type="GO" id="GO:0005524">
    <property type="term" value="F:ATP binding"/>
    <property type="evidence" value="ECO:0007669"/>
    <property type="project" value="InterPro"/>
</dbReference>
<dbReference type="Pfam" id="PF03412">
    <property type="entry name" value="Peptidase_C39"/>
    <property type="match status" value="1"/>
</dbReference>
<dbReference type="GO" id="GO:0006508">
    <property type="term" value="P:proteolysis"/>
    <property type="evidence" value="ECO:0007669"/>
    <property type="project" value="InterPro"/>
</dbReference>
<dbReference type="GO" id="GO:0016020">
    <property type="term" value="C:membrane"/>
    <property type="evidence" value="ECO:0007669"/>
    <property type="project" value="InterPro"/>
</dbReference>
<evidence type="ECO:0000259" key="1">
    <source>
        <dbReference type="Pfam" id="PF03412"/>
    </source>
</evidence>
<organism evidence="2 3">
    <name type="scientific">Gloeothece verrucosa (strain PCC 7822)</name>
    <name type="common">Cyanothece sp. (strain PCC 7822)</name>
    <dbReference type="NCBI Taxonomy" id="497965"/>
    <lineage>
        <taxon>Bacteria</taxon>
        <taxon>Bacillati</taxon>
        <taxon>Cyanobacteriota</taxon>
        <taxon>Cyanophyceae</taxon>
        <taxon>Oscillatoriophycideae</taxon>
        <taxon>Chroococcales</taxon>
        <taxon>Aphanothecaceae</taxon>
        <taxon>Gloeothece</taxon>
        <taxon>Gloeothece verrucosa</taxon>
    </lineage>
</organism>
<dbReference type="GO" id="GO:0008233">
    <property type="term" value="F:peptidase activity"/>
    <property type="evidence" value="ECO:0007669"/>
    <property type="project" value="InterPro"/>
</dbReference>
<dbReference type="KEGG" id="cyj:Cyan7822_6245"/>
<dbReference type="HOGENOM" id="CLU_135519_0_0_3"/>
<evidence type="ECO:0000313" key="3">
    <source>
        <dbReference type="Proteomes" id="UP000008206"/>
    </source>
</evidence>
<reference evidence="3" key="1">
    <citation type="journal article" date="2011" name="MBio">
        <title>Novel metabolic attributes of the genus Cyanothece, comprising a group of unicellular nitrogen-fixing Cyanobacteria.</title>
        <authorList>
            <person name="Bandyopadhyay A."/>
            <person name="Elvitigala T."/>
            <person name="Welsh E."/>
            <person name="Stockel J."/>
            <person name="Liberton M."/>
            <person name="Min H."/>
            <person name="Sherman L.A."/>
            <person name="Pakrasi H.B."/>
        </authorList>
    </citation>
    <scope>NUCLEOTIDE SEQUENCE [LARGE SCALE GENOMIC DNA]</scope>
    <source>
        <strain evidence="3">PCC 7822</strain>
        <plasmid evidence="3">Cy782202</plasmid>
    </source>
</reference>
<evidence type="ECO:0000313" key="2">
    <source>
        <dbReference type="EMBL" id="ADN18046.1"/>
    </source>
</evidence>
<keyword evidence="3" id="KW-1185">Reference proteome</keyword>
<gene>
    <name evidence="2" type="ordered locus">Cyan7822_6245</name>
</gene>
<dbReference type="Proteomes" id="UP000008206">
    <property type="component" value="Plasmid Cy782202"/>
</dbReference>
<feature type="domain" description="Peptidase C39" evidence="1">
    <location>
        <begin position="113"/>
        <end position="155"/>
    </location>
</feature>
<dbReference type="OrthoDB" id="2664633at2"/>
<dbReference type="Gene3D" id="3.90.70.10">
    <property type="entry name" value="Cysteine proteinases"/>
    <property type="match status" value="1"/>
</dbReference>
<geneLocation type="plasmid" evidence="2 3">
    <name>Cy782202</name>
</geneLocation>
<keyword evidence="2" id="KW-0614">Plasmid</keyword>
<dbReference type="InterPro" id="IPR005074">
    <property type="entry name" value="Peptidase_C39"/>
</dbReference>
<protein>
    <recommendedName>
        <fullName evidence="1">Peptidase C39 domain-containing protein</fullName>
    </recommendedName>
</protein>